<evidence type="ECO:0000259" key="2">
    <source>
        <dbReference type="Pfam" id="PF13473"/>
    </source>
</evidence>
<dbReference type="Pfam" id="PF13473">
    <property type="entry name" value="Cupredoxin_1"/>
    <property type="match status" value="1"/>
</dbReference>
<feature type="domain" description="EfeO-type cupredoxin-like" evidence="2">
    <location>
        <begin position="22"/>
        <end position="113"/>
    </location>
</feature>
<dbReference type="InterPro" id="IPR028096">
    <property type="entry name" value="EfeO_Cupredoxin"/>
</dbReference>
<evidence type="ECO:0000313" key="3">
    <source>
        <dbReference type="EMBL" id="PWG01281.1"/>
    </source>
</evidence>
<feature type="chain" id="PRO_5015439586" description="EfeO-type cupredoxin-like domain-containing protein" evidence="1">
    <location>
        <begin position="25"/>
        <end position="115"/>
    </location>
</feature>
<evidence type="ECO:0000313" key="4">
    <source>
        <dbReference type="Proteomes" id="UP000245916"/>
    </source>
</evidence>
<reference evidence="3 4" key="1">
    <citation type="submission" date="2018-05" db="EMBL/GenBank/DDBJ databases">
        <title>Genome of Sphingosinicella humi QZX222.</title>
        <authorList>
            <person name="Qiao Z."/>
            <person name="Wang G."/>
        </authorList>
    </citation>
    <scope>NUCLEOTIDE SEQUENCE [LARGE SCALE GENOMIC DNA]</scope>
    <source>
        <strain evidence="3 4">QZX222</strain>
    </source>
</reference>
<dbReference type="Proteomes" id="UP000245916">
    <property type="component" value="Unassembled WGS sequence"/>
</dbReference>
<proteinExistence type="predicted"/>
<dbReference type="PANTHER" id="PTHR36507:SF1">
    <property type="entry name" value="BLL1555 PROTEIN"/>
    <property type="match status" value="1"/>
</dbReference>
<dbReference type="OrthoDB" id="9796416at2"/>
<dbReference type="InterPro" id="IPR008972">
    <property type="entry name" value="Cupredoxin"/>
</dbReference>
<dbReference type="PANTHER" id="PTHR36507">
    <property type="entry name" value="BLL1555 PROTEIN"/>
    <property type="match status" value="1"/>
</dbReference>
<accession>A0A2U2IZ16</accession>
<name>A0A2U2IZ16_9SPHN</name>
<dbReference type="Gene3D" id="2.60.40.420">
    <property type="entry name" value="Cupredoxins - blue copper proteins"/>
    <property type="match status" value="1"/>
</dbReference>
<dbReference type="AlphaFoldDB" id="A0A2U2IZ16"/>
<keyword evidence="4" id="KW-1185">Reference proteome</keyword>
<organism evidence="3 4">
    <name type="scientific">Allosphingosinicella humi</name>
    <dbReference type="NCBI Taxonomy" id="2068657"/>
    <lineage>
        <taxon>Bacteria</taxon>
        <taxon>Pseudomonadati</taxon>
        <taxon>Pseudomonadota</taxon>
        <taxon>Alphaproteobacteria</taxon>
        <taxon>Sphingomonadales</taxon>
        <taxon>Sphingomonadaceae</taxon>
        <taxon>Allosphingosinicella</taxon>
    </lineage>
</organism>
<evidence type="ECO:0000256" key="1">
    <source>
        <dbReference type="SAM" id="SignalP"/>
    </source>
</evidence>
<comment type="caution">
    <text evidence="3">The sequence shown here is derived from an EMBL/GenBank/DDBJ whole genome shotgun (WGS) entry which is preliminary data.</text>
</comment>
<dbReference type="RefSeq" id="WP_109272343.1">
    <property type="nucleotide sequence ID" value="NZ_QFFF01000002.1"/>
</dbReference>
<keyword evidence="1" id="KW-0732">Signal</keyword>
<dbReference type="EMBL" id="QFFF01000002">
    <property type="protein sequence ID" value="PWG01281.1"/>
    <property type="molecule type" value="Genomic_DNA"/>
</dbReference>
<protein>
    <recommendedName>
        <fullName evidence="2">EfeO-type cupredoxin-like domain-containing protein</fullName>
    </recommendedName>
</protein>
<dbReference type="SUPFAM" id="SSF49503">
    <property type="entry name" value="Cupredoxins"/>
    <property type="match status" value="1"/>
</dbReference>
<dbReference type="InterPro" id="IPR052721">
    <property type="entry name" value="ET_Amicyanin"/>
</dbReference>
<gene>
    <name evidence="3" type="ORF">DF286_14220</name>
</gene>
<feature type="signal peptide" evidence="1">
    <location>
        <begin position="1"/>
        <end position="24"/>
    </location>
</feature>
<sequence>MARGTLLLMAAGLALLPPSSTFGAASIAYAAAPKVHTVVMDKMKFGPVPKNIRAGDTILWVNRDMFRHTATARDKSFNIDLPAGKSGKTVIRKSGKIPFYCIFHPGMKGQLVVAK</sequence>